<dbReference type="Gene3D" id="3.40.1190.20">
    <property type="match status" value="1"/>
</dbReference>
<feature type="binding site" evidence="11">
    <location>
        <position position="192"/>
    </location>
    <ligand>
        <name>substrate</name>
    </ligand>
</feature>
<keyword evidence="10 11" id="KW-0784">Thiamine biosynthesis</keyword>
<name>A0A917KH48_9BACL</name>
<evidence type="ECO:0000256" key="1">
    <source>
        <dbReference type="ARBA" id="ARBA00001771"/>
    </source>
</evidence>
<keyword evidence="4 11" id="KW-0808">Transferase</keyword>
<keyword evidence="5 11" id="KW-0479">Metal-binding</keyword>
<feature type="binding site" evidence="11">
    <location>
        <position position="165"/>
    </location>
    <ligand>
        <name>ATP</name>
        <dbReference type="ChEBI" id="CHEBI:30616"/>
    </ligand>
</feature>
<dbReference type="AlphaFoldDB" id="A0A917KH48"/>
<dbReference type="PRINTS" id="PR01099">
    <property type="entry name" value="HYETHTZKNASE"/>
</dbReference>
<dbReference type="Proteomes" id="UP000637695">
    <property type="component" value="Unassembled WGS sequence"/>
</dbReference>
<dbReference type="GO" id="GO:0009228">
    <property type="term" value="P:thiamine biosynthetic process"/>
    <property type="evidence" value="ECO:0007669"/>
    <property type="project" value="UniProtKB-KW"/>
</dbReference>
<dbReference type="NCBIfam" id="TIGR00694">
    <property type="entry name" value="thiM"/>
    <property type="match status" value="1"/>
</dbReference>
<proteinExistence type="inferred from homology"/>
<evidence type="ECO:0000313" key="13">
    <source>
        <dbReference type="Proteomes" id="UP000637695"/>
    </source>
</evidence>
<reference evidence="12" key="1">
    <citation type="journal article" date="2014" name="Int. J. Syst. Evol. Microbiol.">
        <title>Complete genome sequence of Corynebacterium casei LMG S-19264T (=DSM 44701T), isolated from a smear-ripened cheese.</title>
        <authorList>
            <consortium name="US DOE Joint Genome Institute (JGI-PGF)"/>
            <person name="Walter F."/>
            <person name="Albersmeier A."/>
            <person name="Kalinowski J."/>
            <person name="Ruckert C."/>
        </authorList>
    </citation>
    <scope>NUCLEOTIDE SEQUENCE</scope>
    <source>
        <strain evidence="12">JCM 18487</strain>
    </source>
</reference>
<dbReference type="HAMAP" id="MF_00228">
    <property type="entry name" value="Thz_kinase"/>
    <property type="match status" value="1"/>
</dbReference>
<comment type="pathway">
    <text evidence="3 11">Cofactor biosynthesis; thiamine diphosphate biosynthesis; 4-methyl-5-(2-phosphoethyl)-thiazole from 5-(2-hydroxyethyl)-4-methylthiazole: step 1/1.</text>
</comment>
<evidence type="ECO:0000256" key="2">
    <source>
        <dbReference type="ARBA" id="ARBA00001946"/>
    </source>
</evidence>
<reference evidence="12" key="2">
    <citation type="submission" date="2020-09" db="EMBL/GenBank/DDBJ databases">
        <authorList>
            <person name="Sun Q."/>
            <person name="Ohkuma M."/>
        </authorList>
    </citation>
    <scope>NUCLEOTIDE SEQUENCE</scope>
    <source>
        <strain evidence="12">JCM 18487</strain>
    </source>
</reference>
<dbReference type="GO" id="GO:0000287">
    <property type="term" value="F:magnesium ion binding"/>
    <property type="evidence" value="ECO:0007669"/>
    <property type="project" value="UniProtKB-UniRule"/>
</dbReference>
<comment type="function">
    <text evidence="11">Catalyzes the phosphorylation of the hydroxyl group of 4-methyl-5-beta-hydroxyethylthiazole (THZ).</text>
</comment>
<comment type="catalytic activity">
    <reaction evidence="1 11">
        <text>5-(2-hydroxyethyl)-4-methylthiazole + ATP = 4-methyl-5-(2-phosphooxyethyl)-thiazole + ADP + H(+)</text>
        <dbReference type="Rhea" id="RHEA:24212"/>
        <dbReference type="ChEBI" id="CHEBI:15378"/>
        <dbReference type="ChEBI" id="CHEBI:17957"/>
        <dbReference type="ChEBI" id="CHEBI:30616"/>
        <dbReference type="ChEBI" id="CHEBI:58296"/>
        <dbReference type="ChEBI" id="CHEBI:456216"/>
        <dbReference type="EC" id="2.7.1.50"/>
    </reaction>
</comment>
<dbReference type="NCBIfam" id="NF006830">
    <property type="entry name" value="PRK09355.1"/>
    <property type="match status" value="1"/>
</dbReference>
<evidence type="ECO:0000256" key="11">
    <source>
        <dbReference type="HAMAP-Rule" id="MF_00228"/>
    </source>
</evidence>
<evidence type="ECO:0000256" key="10">
    <source>
        <dbReference type="ARBA" id="ARBA00022977"/>
    </source>
</evidence>
<feature type="binding site" evidence="11">
    <location>
        <position position="119"/>
    </location>
    <ligand>
        <name>ATP</name>
        <dbReference type="ChEBI" id="CHEBI:30616"/>
    </ligand>
</feature>
<protein>
    <recommendedName>
        <fullName evidence="11">Hydroxyethylthiazole kinase</fullName>
        <ecNumber evidence="11">2.7.1.50</ecNumber>
    </recommendedName>
    <alternativeName>
        <fullName evidence="11">4-methyl-5-beta-hydroxyethylthiazole kinase</fullName>
        <shortName evidence="11">TH kinase</shortName>
        <shortName evidence="11">Thz kinase</shortName>
    </alternativeName>
</protein>
<dbReference type="Pfam" id="PF02110">
    <property type="entry name" value="HK"/>
    <property type="match status" value="1"/>
</dbReference>
<dbReference type="InterPro" id="IPR000417">
    <property type="entry name" value="Hyethyz_kinase"/>
</dbReference>
<evidence type="ECO:0000256" key="3">
    <source>
        <dbReference type="ARBA" id="ARBA00004868"/>
    </source>
</evidence>
<dbReference type="EMBL" id="BMOY01000038">
    <property type="protein sequence ID" value="GGJ11535.1"/>
    <property type="molecule type" value="Genomic_DNA"/>
</dbReference>
<evidence type="ECO:0000256" key="7">
    <source>
        <dbReference type="ARBA" id="ARBA00022777"/>
    </source>
</evidence>
<dbReference type="CDD" id="cd01170">
    <property type="entry name" value="THZ_kinase"/>
    <property type="match status" value="1"/>
</dbReference>
<dbReference type="SUPFAM" id="SSF53613">
    <property type="entry name" value="Ribokinase-like"/>
    <property type="match status" value="1"/>
</dbReference>
<comment type="similarity">
    <text evidence="11">Belongs to the Thz kinase family.</text>
</comment>
<evidence type="ECO:0000256" key="5">
    <source>
        <dbReference type="ARBA" id="ARBA00022723"/>
    </source>
</evidence>
<dbReference type="EC" id="2.7.1.50" evidence="11"/>
<evidence type="ECO:0000256" key="4">
    <source>
        <dbReference type="ARBA" id="ARBA00022679"/>
    </source>
</evidence>
<feature type="binding site" evidence="11">
    <location>
        <position position="43"/>
    </location>
    <ligand>
        <name>substrate</name>
    </ligand>
</feature>
<keyword evidence="13" id="KW-1185">Reference proteome</keyword>
<evidence type="ECO:0000256" key="9">
    <source>
        <dbReference type="ARBA" id="ARBA00022842"/>
    </source>
</evidence>
<sequence length="276" mass="28202">MTDIGEWLLKVRGERPLVHNITNLVVTNVAANALLAIGASPVMAYAEEEVADMARLAQALALNMGTLDQRVVAAMRRAGRAANDAGVPVVFDPVGVGATPYRTETARTLCDELRLAVLRGNAGEIGVLLGAGGAVKGVDAAGAAAGLPQAMRAYAAERGCVVVATGETDYVTDGKTVWALRNGHPLLAAVTGSGCQLTAILGAFVGVAGRGADVAVQAAAVIAGITCFNVAAEMAAARADGPGTFQARLFDALYHLTPEDAVARARVEVLDEGRMA</sequence>
<dbReference type="GO" id="GO:0005524">
    <property type="term" value="F:ATP binding"/>
    <property type="evidence" value="ECO:0007669"/>
    <property type="project" value="UniProtKB-UniRule"/>
</dbReference>
<dbReference type="GO" id="GO:0009229">
    <property type="term" value="P:thiamine diphosphate biosynthetic process"/>
    <property type="evidence" value="ECO:0007669"/>
    <property type="project" value="UniProtKB-UniRule"/>
</dbReference>
<keyword evidence="6 11" id="KW-0547">Nucleotide-binding</keyword>
<comment type="cofactor">
    <cofactor evidence="2 11">
        <name>Mg(2+)</name>
        <dbReference type="ChEBI" id="CHEBI:18420"/>
    </cofactor>
</comment>
<dbReference type="RefSeq" id="WP_188882976.1">
    <property type="nucleotide sequence ID" value="NZ_BMOY01000038.1"/>
</dbReference>
<gene>
    <name evidence="11 12" type="primary">thiM</name>
    <name evidence="12" type="ORF">GCM10010885_21060</name>
</gene>
<evidence type="ECO:0000256" key="8">
    <source>
        <dbReference type="ARBA" id="ARBA00022840"/>
    </source>
</evidence>
<evidence type="ECO:0000313" key="12">
    <source>
        <dbReference type="EMBL" id="GGJ11535.1"/>
    </source>
</evidence>
<dbReference type="PIRSF" id="PIRSF000513">
    <property type="entry name" value="Thz_kinase"/>
    <property type="match status" value="1"/>
</dbReference>
<accession>A0A917KH48</accession>
<dbReference type="GO" id="GO:0004417">
    <property type="term" value="F:hydroxyethylthiazole kinase activity"/>
    <property type="evidence" value="ECO:0007669"/>
    <property type="project" value="UniProtKB-UniRule"/>
</dbReference>
<keyword evidence="7 11" id="KW-0418">Kinase</keyword>
<evidence type="ECO:0000256" key="6">
    <source>
        <dbReference type="ARBA" id="ARBA00022741"/>
    </source>
</evidence>
<organism evidence="12 13">
    <name type="scientific">Alicyclobacillus cellulosilyticus</name>
    <dbReference type="NCBI Taxonomy" id="1003997"/>
    <lineage>
        <taxon>Bacteria</taxon>
        <taxon>Bacillati</taxon>
        <taxon>Bacillota</taxon>
        <taxon>Bacilli</taxon>
        <taxon>Bacillales</taxon>
        <taxon>Alicyclobacillaceae</taxon>
        <taxon>Alicyclobacillus</taxon>
    </lineage>
</organism>
<keyword evidence="9 11" id="KW-0460">Magnesium</keyword>
<dbReference type="InterPro" id="IPR029056">
    <property type="entry name" value="Ribokinase-like"/>
</dbReference>
<keyword evidence="8 11" id="KW-0067">ATP-binding</keyword>
<comment type="caution">
    <text evidence="12">The sequence shown here is derived from an EMBL/GenBank/DDBJ whole genome shotgun (WGS) entry which is preliminary data.</text>
</comment>